<dbReference type="PATRIC" id="fig|1339352.3.peg.2579"/>
<comment type="caution">
    <text evidence="1">The sequence shown here is derived from an EMBL/GenBank/DDBJ whole genome shotgun (WGS) entry which is preliminary data.</text>
</comment>
<accession>A0A069SP66</accession>
<reference evidence="1 2" key="1">
    <citation type="submission" date="2014-04" db="EMBL/GenBank/DDBJ databases">
        <authorList>
            <person name="Sears C."/>
            <person name="Carroll K."/>
            <person name="Sack B.R."/>
            <person name="Qadri F."/>
            <person name="Myers L.L."/>
            <person name="Chung G.-T."/>
            <person name="Escheverria P."/>
            <person name="Fraser C.M."/>
            <person name="Sadzewicz L."/>
            <person name="Shefchek K.A."/>
            <person name="Tallon L."/>
            <person name="Das S.P."/>
            <person name="Daugherty S."/>
            <person name="Mongodin E.F."/>
        </authorList>
    </citation>
    <scope>NUCLEOTIDE SEQUENCE [LARGE SCALE GENOMIC DNA]</scope>
    <source>
        <strain evidence="1 2">3975 RP4</strain>
    </source>
</reference>
<name>A0A069SP66_PHOVU</name>
<evidence type="ECO:0000313" key="2">
    <source>
        <dbReference type="Proteomes" id="UP000027661"/>
    </source>
</evidence>
<dbReference type="EMBL" id="JNHM01000031">
    <property type="protein sequence ID" value="KDS53372.1"/>
    <property type="molecule type" value="Genomic_DNA"/>
</dbReference>
<evidence type="ECO:0000313" key="1">
    <source>
        <dbReference type="EMBL" id="KDS53372.1"/>
    </source>
</evidence>
<organism evidence="1 2">
    <name type="scientific">Phocaeicola vulgatus str. 3975 RP4</name>
    <dbReference type="NCBI Taxonomy" id="1339352"/>
    <lineage>
        <taxon>Bacteria</taxon>
        <taxon>Pseudomonadati</taxon>
        <taxon>Bacteroidota</taxon>
        <taxon>Bacteroidia</taxon>
        <taxon>Bacteroidales</taxon>
        <taxon>Bacteroidaceae</taxon>
        <taxon>Phocaeicola</taxon>
    </lineage>
</organism>
<dbReference type="Proteomes" id="UP000027661">
    <property type="component" value="Unassembled WGS sequence"/>
</dbReference>
<dbReference type="AlphaFoldDB" id="A0A069SP66"/>
<protein>
    <submittedName>
        <fullName evidence="1">Uncharacterized protein</fullName>
    </submittedName>
</protein>
<proteinExistence type="predicted"/>
<gene>
    <name evidence="1" type="ORF">M099_2682</name>
</gene>
<sequence>MARTSTMVIVFSSVDSLKTMPLLPEENGMACVITDSD</sequence>